<proteinExistence type="predicted"/>
<evidence type="ECO:0000313" key="3">
    <source>
        <dbReference type="EMBL" id="KAG5171203.1"/>
    </source>
</evidence>
<accession>A0A8H7Y242</accession>
<dbReference type="EMBL" id="JAFIQS010000003">
    <property type="protein sequence ID" value="KAG5171203.1"/>
    <property type="molecule type" value="Genomic_DNA"/>
</dbReference>
<protein>
    <recommendedName>
        <fullName evidence="2">DUF4100 domain-containing protein</fullName>
    </recommendedName>
</protein>
<feature type="compositionally biased region" description="Polar residues" evidence="1">
    <location>
        <begin position="1"/>
        <end position="11"/>
    </location>
</feature>
<gene>
    <name evidence="3" type="ORF">JR316_003288</name>
</gene>
<evidence type="ECO:0000259" key="2">
    <source>
        <dbReference type="Pfam" id="PF13352"/>
    </source>
</evidence>
<name>A0A8H7Y242_PSICU</name>
<dbReference type="AlphaFoldDB" id="A0A8H7Y242"/>
<feature type="domain" description="DUF4100" evidence="2">
    <location>
        <begin position="16"/>
        <end position="169"/>
    </location>
</feature>
<feature type="compositionally biased region" description="Polar residues" evidence="1">
    <location>
        <begin position="27"/>
        <end position="36"/>
    </location>
</feature>
<sequence>MHTQQQHYGSSDTEEDSEPDAQAYLATRTTGKQTTEARNRATRVPSKPAKKVFDGVYPPPRSGNTGTKPKVTPSAPKTSSSIIPINARKLRNNQDKPMEVDETVPQKVARTITKNAPKHKSATKEKTPKRPGRQSEISKQVKATKVYQQLLKTPMTVTLETMLGISPEVSSIL</sequence>
<dbReference type="Pfam" id="PF13352">
    <property type="entry name" value="DUF4100"/>
    <property type="match status" value="1"/>
</dbReference>
<comment type="caution">
    <text evidence="3">The sequence shown here is derived from an EMBL/GenBank/DDBJ whole genome shotgun (WGS) entry which is preliminary data.</text>
</comment>
<reference evidence="3" key="1">
    <citation type="submission" date="2021-02" db="EMBL/GenBank/DDBJ databases">
        <title>Psilocybe cubensis genome.</title>
        <authorList>
            <person name="Mckernan K.J."/>
            <person name="Crawford S."/>
            <person name="Trippe A."/>
            <person name="Kane L.T."/>
            <person name="Mclaughlin S."/>
        </authorList>
    </citation>
    <scope>NUCLEOTIDE SEQUENCE [LARGE SCALE GENOMIC DNA]</scope>
    <source>
        <strain evidence="3">MGC-MH-2018</strain>
    </source>
</reference>
<evidence type="ECO:0000256" key="1">
    <source>
        <dbReference type="SAM" id="MobiDB-lite"/>
    </source>
</evidence>
<feature type="region of interest" description="Disordered" evidence="1">
    <location>
        <begin position="1"/>
        <end position="140"/>
    </location>
</feature>
<organism evidence="3">
    <name type="scientific">Psilocybe cubensis</name>
    <name type="common">Psychedelic mushroom</name>
    <name type="synonym">Stropharia cubensis</name>
    <dbReference type="NCBI Taxonomy" id="181762"/>
    <lineage>
        <taxon>Eukaryota</taxon>
        <taxon>Fungi</taxon>
        <taxon>Dikarya</taxon>
        <taxon>Basidiomycota</taxon>
        <taxon>Agaricomycotina</taxon>
        <taxon>Agaricomycetes</taxon>
        <taxon>Agaricomycetidae</taxon>
        <taxon>Agaricales</taxon>
        <taxon>Agaricineae</taxon>
        <taxon>Strophariaceae</taxon>
        <taxon>Psilocybe</taxon>
    </lineage>
</organism>
<dbReference type="InterPro" id="IPR025165">
    <property type="entry name" value="DUF4100"/>
</dbReference>